<dbReference type="GO" id="GO:0003690">
    <property type="term" value="F:double-stranded DNA binding"/>
    <property type="evidence" value="ECO:0007669"/>
    <property type="project" value="TreeGrafter"/>
</dbReference>
<dbReference type="SUPFAM" id="SSF100939">
    <property type="entry name" value="SPOC domain-like"/>
    <property type="match status" value="1"/>
</dbReference>
<dbReference type="InterPro" id="IPR016194">
    <property type="entry name" value="SPOC-like_C_dom_sf"/>
</dbReference>
<evidence type="ECO:0000256" key="6">
    <source>
        <dbReference type="ARBA" id="ARBA00022806"/>
    </source>
</evidence>
<dbReference type="InterPro" id="IPR036494">
    <property type="entry name" value="Ku_C_sf"/>
</dbReference>
<dbReference type="GO" id="GO:0003684">
    <property type="term" value="F:damaged DNA binding"/>
    <property type="evidence" value="ECO:0007669"/>
    <property type="project" value="InterPro"/>
</dbReference>
<evidence type="ECO:0000256" key="11">
    <source>
        <dbReference type="ARBA" id="ARBA00023242"/>
    </source>
</evidence>
<dbReference type="SUPFAM" id="SSF53300">
    <property type="entry name" value="vWA-like"/>
    <property type="match status" value="1"/>
</dbReference>
<evidence type="ECO:0000256" key="4">
    <source>
        <dbReference type="ARBA" id="ARBA00022763"/>
    </source>
</evidence>
<dbReference type="Pfam" id="PF02735">
    <property type="entry name" value="Ku"/>
    <property type="match status" value="1"/>
</dbReference>
<keyword evidence="8" id="KW-0238">DNA-binding</keyword>
<dbReference type="GO" id="GO:0000723">
    <property type="term" value="P:telomere maintenance"/>
    <property type="evidence" value="ECO:0007669"/>
    <property type="project" value="InterPro"/>
</dbReference>
<dbReference type="GO" id="GO:0043564">
    <property type="term" value="C:Ku70:Ku80 complex"/>
    <property type="evidence" value="ECO:0007669"/>
    <property type="project" value="InterPro"/>
</dbReference>
<dbReference type="GO" id="GO:0042162">
    <property type="term" value="F:telomeric DNA binding"/>
    <property type="evidence" value="ECO:0007669"/>
    <property type="project" value="InterPro"/>
</dbReference>
<keyword evidence="5" id="KW-0378">Hydrolase</keyword>
<evidence type="ECO:0000256" key="7">
    <source>
        <dbReference type="ARBA" id="ARBA00022840"/>
    </source>
</evidence>
<keyword evidence="7" id="KW-0067">ATP-binding</keyword>
<dbReference type="Gene3D" id="1.10.1600.10">
    <property type="match status" value="1"/>
</dbReference>
<comment type="similarity">
    <text evidence="2">Belongs to the ku80 family.</text>
</comment>
<evidence type="ECO:0000256" key="10">
    <source>
        <dbReference type="ARBA" id="ARBA00023204"/>
    </source>
</evidence>
<organism evidence="14 15">
    <name type="scientific">Coccomyxa viridis</name>
    <dbReference type="NCBI Taxonomy" id="1274662"/>
    <lineage>
        <taxon>Eukaryota</taxon>
        <taxon>Viridiplantae</taxon>
        <taxon>Chlorophyta</taxon>
        <taxon>core chlorophytes</taxon>
        <taxon>Trebouxiophyceae</taxon>
        <taxon>Trebouxiophyceae incertae sedis</taxon>
        <taxon>Coccomyxaceae</taxon>
        <taxon>Coccomyxa</taxon>
    </lineage>
</organism>
<comment type="subcellular location">
    <subcellularLocation>
        <location evidence="1">Nucleus</location>
    </subcellularLocation>
</comment>
<evidence type="ECO:0000256" key="3">
    <source>
        <dbReference type="ARBA" id="ARBA00022741"/>
    </source>
</evidence>
<dbReference type="InterPro" id="IPR006164">
    <property type="entry name" value="DNA_bd_Ku70/Ku80"/>
</dbReference>
<evidence type="ECO:0000256" key="2">
    <source>
        <dbReference type="ARBA" id="ARBA00007726"/>
    </source>
</evidence>
<keyword evidence="9" id="KW-0233">DNA recombination</keyword>
<evidence type="ECO:0000313" key="15">
    <source>
        <dbReference type="Proteomes" id="UP001314263"/>
    </source>
</evidence>
<dbReference type="InterPro" id="IPR024193">
    <property type="entry name" value="Ku80"/>
</dbReference>
<dbReference type="PANTHER" id="PTHR12604:SF4">
    <property type="entry name" value="X-RAY REPAIR CROSS-COMPLEMENTING PROTEIN 5"/>
    <property type="match status" value="1"/>
</dbReference>
<dbReference type="SMART" id="SM00559">
    <property type="entry name" value="Ku78"/>
    <property type="match status" value="1"/>
</dbReference>
<dbReference type="InterPro" id="IPR014893">
    <property type="entry name" value="Ku_PK_bind"/>
</dbReference>
<dbReference type="GO" id="GO:0006310">
    <property type="term" value="P:DNA recombination"/>
    <property type="evidence" value="ECO:0007669"/>
    <property type="project" value="UniProtKB-KW"/>
</dbReference>
<reference evidence="14 15" key="1">
    <citation type="submission" date="2023-10" db="EMBL/GenBank/DDBJ databases">
        <authorList>
            <person name="Maclean D."/>
            <person name="Macfadyen A."/>
        </authorList>
    </citation>
    <scope>NUCLEOTIDE SEQUENCE [LARGE SCALE GENOMIC DNA]</scope>
</reference>
<dbReference type="AlphaFoldDB" id="A0AAV1IC56"/>
<sequence>MAKAITVYVVDIGPHMHMDIELVSEALRTCFLSKVVNRARDECALLYFGATGTSNAVHDEMSAEGPSGDYLHIVEEHSLKPPDQAYLRGLEPGKMPRGQGKSDFVDAVTVAADIINRALQARPELEKHNVSKEIVLISNFKERVKEEDVHEFVAALIESLKRPDVYLQTVSVDIDNQGSNDAGQDYNKEILDELVEEIRHKQISVQTPSELLGVFKCKEYSNTAYYAGPFTVGPDMNIRVKVAKKAKKEMLPATKLYSDRSRAPDATHEVSREHEYKDATDPDALVPPEERQKAYKYGKQFVPVSADDEAYLAYKPERGLHLLGFLPADDIPQHQFLKDPWVMVAEKGNEKSGVALAALVRALHNKKRVAVILFLPRVSEKTGGNPTVCAGTPVLGSEAGPDHLVLNHLPFAEDLRVAKFTPFDEKTEYLPSEEQLDAMSELVRSLDLCSEKKELLAADSTRNPTIHRFYNHAACQACGKEYPLPEPQEDVLVRETFLPNDQLAAGAKPLLESLPRLLPIKSREAGPALQAVKDEGEEEPQDARAAAFSLEGAAAPAASEVGTSDPVGDFTSMLKHDKLSTAFSSMPEAVETLVENSMGDRNYQKAASALKAMRAGAVQHSRSGSFNDTMKHLRALLESSQQHKNFWQLLMAQRITLISDDEAPGSGISAAEAAEFLEHPASHAQVDDEPAPMAMDAEAEDEFADMD</sequence>
<evidence type="ECO:0000256" key="8">
    <source>
        <dbReference type="ARBA" id="ARBA00023125"/>
    </source>
</evidence>
<keyword evidence="10" id="KW-0234">DNA repair</keyword>
<dbReference type="GO" id="GO:0005524">
    <property type="term" value="F:ATP binding"/>
    <property type="evidence" value="ECO:0007669"/>
    <property type="project" value="UniProtKB-KW"/>
</dbReference>
<dbReference type="EMBL" id="CAUYUE010000010">
    <property type="protein sequence ID" value="CAK0784297.1"/>
    <property type="molecule type" value="Genomic_DNA"/>
</dbReference>
<dbReference type="Gene3D" id="3.40.50.410">
    <property type="entry name" value="von Willebrand factor, type A domain"/>
    <property type="match status" value="1"/>
</dbReference>
<gene>
    <name evidence="14" type="ORF">CVIRNUC_007501</name>
</gene>
<evidence type="ECO:0000256" key="12">
    <source>
        <dbReference type="SAM" id="MobiDB-lite"/>
    </source>
</evidence>
<feature type="compositionally biased region" description="Basic and acidic residues" evidence="12">
    <location>
        <begin position="258"/>
        <end position="280"/>
    </location>
</feature>
<keyword evidence="3" id="KW-0547">Nucleotide-binding</keyword>
<keyword evidence="15" id="KW-1185">Reference proteome</keyword>
<keyword evidence="4" id="KW-0227">DNA damage</keyword>
<dbReference type="PANTHER" id="PTHR12604">
    <property type="entry name" value="KU AUTOANTIGEN DNA HELICASE"/>
    <property type="match status" value="1"/>
</dbReference>
<dbReference type="GO" id="GO:0004386">
    <property type="term" value="F:helicase activity"/>
    <property type="evidence" value="ECO:0007669"/>
    <property type="project" value="UniProtKB-KW"/>
</dbReference>
<dbReference type="Pfam" id="PF08785">
    <property type="entry name" value="Ku_PK_bind"/>
    <property type="match status" value="1"/>
</dbReference>
<evidence type="ECO:0000256" key="9">
    <source>
        <dbReference type="ARBA" id="ARBA00023172"/>
    </source>
</evidence>
<feature type="region of interest" description="Disordered" evidence="12">
    <location>
        <begin position="258"/>
        <end position="285"/>
    </location>
</feature>
<keyword evidence="6" id="KW-0347">Helicase</keyword>
<evidence type="ECO:0000256" key="5">
    <source>
        <dbReference type="ARBA" id="ARBA00022801"/>
    </source>
</evidence>
<proteinExistence type="inferred from homology"/>
<keyword evidence="11" id="KW-0539">Nucleus</keyword>
<protein>
    <recommendedName>
        <fullName evidence="13">Ku domain-containing protein</fullName>
    </recommendedName>
</protein>
<evidence type="ECO:0000259" key="13">
    <source>
        <dbReference type="SMART" id="SM00559"/>
    </source>
</evidence>
<evidence type="ECO:0000256" key="1">
    <source>
        <dbReference type="ARBA" id="ARBA00004123"/>
    </source>
</evidence>
<comment type="caution">
    <text evidence="14">The sequence shown here is derived from an EMBL/GenBank/DDBJ whole genome shotgun (WGS) entry which is preliminary data.</text>
</comment>
<dbReference type="GO" id="GO:0016787">
    <property type="term" value="F:hydrolase activity"/>
    <property type="evidence" value="ECO:0007669"/>
    <property type="project" value="UniProtKB-KW"/>
</dbReference>
<dbReference type="Gene3D" id="1.25.40.240">
    <property type="entry name" value="Ku, C-terminal domain"/>
    <property type="match status" value="1"/>
</dbReference>
<feature type="region of interest" description="Disordered" evidence="12">
    <location>
        <begin position="680"/>
        <end position="707"/>
    </location>
</feature>
<dbReference type="Proteomes" id="UP001314263">
    <property type="component" value="Unassembled WGS sequence"/>
</dbReference>
<dbReference type="CDD" id="cd00873">
    <property type="entry name" value="KU80"/>
    <property type="match status" value="1"/>
</dbReference>
<accession>A0AAV1IC56</accession>
<dbReference type="GO" id="GO:0006303">
    <property type="term" value="P:double-strand break repair via nonhomologous end joining"/>
    <property type="evidence" value="ECO:0007669"/>
    <property type="project" value="InterPro"/>
</dbReference>
<name>A0AAV1IC56_9CHLO</name>
<dbReference type="InterPro" id="IPR036465">
    <property type="entry name" value="vWFA_dom_sf"/>
</dbReference>
<dbReference type="Gene3D" id="2.40.290.10">
    <property type="match status" value="1"/>
</dbReference>
<feature type="domain" description="Ku" evidence="13">
    <location>
        <begin position="283"/>
        <end position="426"/>
    </location>
</feature>
<evidence type="ECO:0000313" key="14">
    <source>
        <dbReference type="EMBL" id="CAK0784297.1"/>
    </source>
</evidence>
<dbReference type="SUPFAM" id="SSF101420">
    <property type="entry name" value="C-terminal domain of Ku80"/>
    <property type="match status" value="1"/>
</dbReference>
<feature type="compositionally biased region" description="Acidic residues" evidence="12">
    <location>
        <begin position="697"/>
        <end position="707"/>
    </location>
</feature>